<accession>A0ABV9NHK0</accession>
<evidence type="ECO:0000256" key="2">
    <source>
        <dbReference type="ARBA" id="ARBA00009009"/>
    </source>
</evidence>
<evidence type="ECO:0000256" key="1">
    <source>
        <dbReference type="ARBA" id="ARBA00001526"/>
    </source>
</evidence>
<dbReference type="PROSITE" id="PS51318">
    <property type="entry name" value="TAT"/>
    <property type="match status" value="1"/>
</dbReference>
<evidence type="ECO:0000313" key="9">
    <source>
        <dbReference type="EMBL" id="MFC4726939.1"/>
    </source>
</evidence>
<dbReference type="InterPro" id="IPR012338">
    <property type="entry name" value="Beta-lactam/transpept-like"/>
</dbReference>
<feature type="domain" description="Beta-lactamase class A catalytic" evidence="8">
    <location>
        <begin position="51"/>
        <end position="266"/>
    </location>
</feature>
<sequence>MIDRRHFLATAGTALAAGLLGATPFAARAAGAAADAMDPAGLERRSGGRLGVAILDSGSGRRLAWRAEERFPMASTFKFLLAAAVLARVDRGEVRLDQPLRFGPEDRVSWSPVVEARMDEGQASVADLCEATVTWSDNAAANLLLGLVDGPAGLTRFLRGLGDPVTRLDRMEPELNSAEPGDPRDTTTPAAMVATLGRLLLGDVLTPASRAQLTYWLRTNHTGNARLRAGMPPGWQAGDKTGSFAGTANDVGILWPPGRPPVLVAAYLTGASIDGAGRDAVLADVGRLAVGLAAAG</sequence>
<evidence type="ECO:0000313" key="10">
    <source>
        <dbReference type="Proteomes" id="UP001595892"/>
    </source>
</evidence>
<keyword evidence="10" id="KW-1185">Reference proteome</keyword>
<dbReference type="Pfam" id="PF13354">
    <property type="entry name" value="Beta-lactamase2"/>
    <property type="match status" value="1"/>
</dbReference>
<evidence type="ECO:0000256" key="6">
    <source>
        <dbReference type="RuleBase" id="RU361140"/>
    </source>
</evidence>
<dbReference type="InterPro" id="IPR006311">
    <property type="entry name" value="TAT_signal"/>
</dbReference>
<evidence type="ECO:0000256" key="4">
    <source>
        <dbReference type="ARBA" id="ARBA00022801"/>
    </source>
</evidence>
<protein>
    <recommendedName>
        <fullName evidence="3 6">Beta-lactamase</fullName>
        <ecNumber evidence="3 6">3.5.2.6</ecNumber>
    </recommendedName>
</protein>
<comment type="catalytic activity">
    <reaction evidence="1 6">
        <text>a beta-lactam + H2O = a substituted beta-amino acid</text>
        <dbReference type="Rhea" id="RHEA:20401"/>
        <dbReference type="ChEBI" id="CHEBI:15377"/>
        <dbReference type="ChEBI" id="CHEBI:35627"/>
        <dbReference type="ChEBI" id="CHEBI:140347"/>
        <dbReference type="EC" id="3.5.2.6"/>
    </reaction>
</comment>
<proteinExistence type="inferred from homology"/>
<dbReference type="InterPro" id="IPR023650">
    <property type="entry name" value="Beta-lactam_class-A_AS"/>
</dbReference>
<dbReference type="PRINTS" id="PR00118">
    <property type="entry name" value="BLACTAMASEA"/>
</dbReference>
<dbReference type="Proteomes" id="UP001595892">
    <property type="component" value="Unassembled WGS sequence"/>
</dbReference>
<keyword evidence="4 6" id="KW-0378">Hydrolase</keyword>
<feature type="chain" id="PRO_5046713542" description="Beta-lactamase" evidence="7">
    <location>
        <begin position="30"/>
        <end position="296"/>
    </location>
</feature>
<organism evidence="9 10">
    <name type="scientific">Coralloluteibacterium thermophilum</name>
    <dbReference type="NCBI Taxonomy" id="2707049"/>
    <lineage>
        <taxon>Bacteria</taxon>
        <taxon>Pseudomonadati</taxon>
        <taxon>Pseudomonadota</taxon>
        <taxon>Gammaproteobacteria</taxon>
        <taxon>Lysobacterales</taxon>
        <taxon>Lysobacteraceae</taxon>
        <taxon>Coralloluteibacterium</taxon>
    </lineage>
</organism>
<feature type="signal peptide" evidence="7">
    <location>
        <begin position="1"/>
        <end position="29"/>
    </location>
</feature>
<dbReference type="InterPro" id="IPR000871">
    <property type="entry name" value="Beta-lactam_class-A"/>
</dbReference>
<reference evidence="10" key="1">
    <citation type="journal article" date="2019" name="Int. J. Syst. Evol. Microbiol.">
        <title>The Global Catalogue of Microorganisms (GCM) 10K type strain sequencing project: providing services to taxonomists for standard genome sequencing and annotation.</title>
        <authorList>
            <consortium name="The Broad Institute Genomics Platform"/>
            <consortium name="The Broad Institute Genome Sequencing Center for Infectious Disease"/>
            <person name="Wu L."/>
            <person name="Ma J."/>
        </authorList>
    </citation>
    <scope>NUCLEOTIDE SEQUENCE [LARGE SCALE GENOMIC DNA]</scope>
    <source>
        <strain evidence="10">CGMCC 1.13574</strain>
    </source>
</reference>
<dbReference type="Gene3D" id="3.40.710.10">
    <property type="entry name" value="DD-peptidase/beta-lactamase superfamily"/>
    <property type="match status" value="1"/>
</dbReference>
<name>A0ABV9NHK0_9GAMM</name>
<dbReference type="NCBIfam" id="NF033103">
    <property type="entry name" value="bla_class_A"/>
    <property type="match status" value="1"/>
</dbReference>
<comment type="caution">
    <text evidence="9">The sequence shown here is derived from an EMBL/GenBank/DDBJ whole genome shotgun (WGS) entry which is preliminary data.</text>
</comment>
<dbReference type="PANTHER" id="PTHR35333">
    <property type="entry name" value="BETA-LACTAMASE"/>
    <property type="match status" value="1"/>
</dbReference>
<dbReference type="InterPro" id="IPR045155">
    <property type="entry name" value="Beta-lactam_cat"/>
</dbReference>
<dbReference type="EC" id="3.5.2.6" evidence="3 6"/>
<evidence type="ECO:0000256" key="3">
    <source>
        <dbReference type="ARBA" id="ARBA00012865"/>
    </source>
</evidence>
<evidence type="ECO:0000256" key="7">
    <source>
        <dbReference type="SAM" id="SignalP"/>
    </source>
</evidence>
<dbReference type="RefSeq" id="WP_377002906.1">
    <property type="nucleotide sequence ID" value="NZ_JBHSGG010000002.1"/>
</dbReference>
<dbReference type="EMBL" id="JBHSGG010000002">
    <property type="protein sequence ID" value="MFC4726939.1"/>
    <property type="molecule type" value="Genomic_DNA"/>
</dbReference>
<dbReference type="PROSITE" id="PS00146">
    <property type="entry name" value="BETA_LACTAMASE_A"/>
    <property type="match status" value="1"/>
</dbReference>
<dbReference type="GO" id="GO:0008800">
    <property type="term" value="F:beta-lactamase activity"/>
    <property type="evidence" value="ECO:0007669"/>
    <property type="project" value="UniProtKB-EC"/>
</dbReference>
<keyword evidence="7" id="KW-0732">Signal</keyword>
<gene>
    <name evidence="9" type="primary">bla</name>
    <name evidence="9" type="ORF">ACFO3Q_01940</name>
</gene>
<comment type="similarity">
    <text evidence="2 6">Belongs to the class-A beta-lactamase family.</text>
</comment>
<dbReference type="SUPFAM" id="SSF56601">
    <property type="entry name" value="beta-lactamase/transpeptidase-like"/>
    <property type="match status" value="1"/>
</dbReference>
<evidence type="ECO:0000259" key="8">
    <source>
        <dbReference type="Pfam" id="PF13354"/>
    </source>
</evidence>
<keyword evidence="5 6" id="KW-0046">Antibiotic resistance</keyword>
<dbReference type="PANTHER" id="PTHR35333:SF3">
    <property type="entry name" value="BETA-LACTAMASE-TYPE TRANSPEPTIDASE FOLD CONTAINING PROTEIN"/>
    <property type="match status" value="1"/>
</dbReference>
<evidence type="ECO:0000256" key="5">
    <source>
        <dbReference type="ARBA" id="ARBA00023251"/>
    </source>
</evidence>